<dbReference type="NCBIfam" id="NF000868">
    <property type="entry name" value="PRK00080.1"/>
    <property type="match status" value="1"/>
</dbReference>
<dbReference type="KEGG" id="lfc:LFE_0384"/>
<feature type="binding site" evidence="9">
    <location>
        <begin position="136"/>
        <end position="138"/>
    </location>
    <ligand>
        <name>ATP</name>
        <dbReference type="ChEBI" id="CHEBI:30616"/>
    </ligand>
</feature>
<reference evidence="11 12" key="1">
    <citation type="journal article" date="2012" name="J. Bacteriol.">
        <title>Complete Genome Sequence of Leptospirillum ferrooxidans Strain C2-3, Isolated from a Fresh Volcanic Ash Deposit on the Island of Miyake, Japan.</title>
        <authorList>
            <person name="Fujimura R."/>
            <person name="Sato Y."/>
            <person name="Nishizawa T."/>
            <person name="Oshima K."/>
            <person name="Kim S.-W."/>
            <person name="Hattori M."/>
            <person name="Kamijo T."/>
            <person name="Ohta H."/>
        </authorList>
    </citation>
    <scope>NUCLEOTIDE SEQUENCE [LARGE SCALE GENOMIC DNA]</scope>
    <source>
        <strain evidence="11 12">C2-3</strain>
    </source>
</reference>
<keyword evidence="8 9" id="KW-0234">DNA repair</keyword>
<dbReference type="eggNOG" id="COG2255">
    <property type="taxonomic scope" value="Bacteria"/>
</dbReference>
<comment type="function">
    <text evidence="9">The RuvA-RuvB-RuvC complex processes Holliday junction (HJ) DNA during genetic recombination and DNA repair, while the RuvA-RuvB complex plays an important role in the rescue of blocked DNA replication forks via replication fork reversal (RFR). RuvA specifically binds to HJ cruciform DNA, conferring on it an open structure. The RuvB hexamer acts as an ATP-dependent pump, pulling dsDNA into and through the RuvAB complex. RuvB forms 2 homohexamers on either side of HJ DNA bound by 1 or 2 RuvA tetramers; 4 subunits per hexamer contact DNA at a time. Coordinated motions by a converter formed by DNA-disengaged RuvB subunits stimulates ATP hydrolysis and nucleotide exchange. Immobilization of the converter enables RuvB to convert the ATP-contained energy into a lever motion, pulling 2 nucleotides of DNA out of the RuvA tetramer per ATP hydrolyzed, thus driving DNA branch migration. The RuvB motors rotate together with the DNA substrate, which together with the progressing nucleotide cycle form the mechanistic basis for DNA recombination by continuous HJ branch migration. Branch migration allows RuvC to scan DNA until it finds its consensus sequence, where it cleaves and resolves cruciform DNA.</text>
</comment>
<evidence type="ECO:0000256" key="5">
    <source>
        <dbReference type="ARBA" id="ARBA00022840"/>
    </source>
</evidence>
<dbReference type="EC" id="3.6.4.-" evidence="9"/>
<dbReference type="InterPro" id="IPR008823">
    <property type="entry name" value="RuvB_wg_C"/>
</dbReference>
<dbReference type="Pfam" id="PF05496">
    <property type="entry name" value="RuvB_N"/>
    <property type="match status" value="1"/>
</dbReference>
<feature type="binding site" evidence="9">
    <location>
        <position position="179"/>
    </location>
    <ligand>
        <name>ATP</name>
        <dbReference type="ChEBI" id="CHEBI:30616"/>
    </ligand>
</feature>
<name>I0ILF6_LEPFC</name>
<dbReference type="SUPFAM" id="SSF46785">
    <property type="entry name" value="Winged helix' DNA-binding domain"/>
    <property type="match status" value="1"/>
</dbReference>
<feature type="binding site" evidence="9">
    <location>
        <position position="189"/>
    </location>
    <ligand>
        <name>ATP</name>
        <dbReference type="ChEBI" id="CHEBI:30616"/>
    </ligand>
</feature>
<protein>
    <recommendedName>
        <fullName evidence="9">Holliday junction branch migration complex subunit RuvB</fullName>
        <ecNumber evidence="9">3.6.4.-</ecNumber>
    </recommendedName>
</protein>
<keyword evidence="4 9" id="KW-0378">Hydrolase</keyword>
<evidence type="ECO:0000313" key="12">
    <source>
        <dbReference type="Proteomes" id="UP000007382"/>
    </source>
</evidence>
<comment type="subunit">
    <text evidence="9">Homohexamer. Forms an RuvA(8)-RuvB(12)-Holliday junction (HJ) complex. HJ DNA is sandwiched between 2 RuvA tetramers; dsDNA enters through RuvA and exits via RuvB. An RuvB hexamer assembles on each DNA strand where it exits the tetramer. Each RuvB hexamer is contacted by two RuvA subunits (via domain III) on 2 adjacent RuvB subunits; this complex drives branch migration. In the full resolvosome a probable DNA-RuvA(4)-RuvB(12)-RuvC(2) complex forms which resolves the HJ.</text>
</comment>
<keyword evidence="12" id="KW-1185">Reference proteome</keyword>
<feature type="binding site" evidence="9">
    <location>
        <position position="74"/>
    </location>
    <ligand>
        <name>ATP</name>
        <dbReference type="ChEBI" id="CHEBI:30616"/>
    </ligand>
</feature>
<feature type="binding site" evidence="9">
    <location>
        <position position="70"/>
    </location>
    <ligand>
        <name>ATP</name>
        <dbReference type="ChEBI" id="CHEBI:30616"/>
    </ligand>
</feature>
<evidence type="ECO:0000313" key="11">
    <source>
        <dbReference type="EMBL" id="BAM06105.1"/>
    </source>
</evidence>
<dbReference type="Gene3D" id="3.40.50.300">
    <property type="entry name" value="P-loop containing nucleotide triphosphate hydrolases"/>
    <property type="match status" value="1"/>
</dbReference>
<comment type="similarity">
    <text evidence="9">Belongs to the RuvB family.</text>
</comment>
<feature type="region of interest" description="Small ATPAse domain (RuvB-S)" evidence="9">
    <location>
        <begin position="190"/>
        <end position="260"/>
    </location>
</feature>
<feature type="binding site" evidence="9">
    <location>
        <position position="29"/>
    </location>
    <ligand>
        <name>ATP</name>
        <dbReference type="ChEBI" id="CHEBI:30616"/>
    </ligand>
</feature>
<dbReference type="GO" id="GO:0005737">
    <property type="term" value="C:cytoplasm"/>
    <property type="evidence" value="ECO:0007669"/>
    <property type="project" value="UniProtKB-SubCell"/>
</dbReference>
<dbReference type="PANTHER" id="PTHR42848">
    <property type="match status" value="1"/>
</dbReference>
<dbReference type="CDD" id="cd00009">
    <property type="entry name" value="AAA"/>
    <property type="match status" value="1"/>
</dbReference>
<dbReference type="Gene3D" id="1.10.10.10">
    <property type="entry name" value="Winged helix-like DNA-binding domain superfamily/Winged helix DNA-binding domain"/>
    <property type="match status" value="1"/>
</dbReference>
<dbReference type="GO" id="GO:0016887">
    <property type="term" value="F:ATP hydrolysis activity"/>
    <property type="evidence" value="ECO:0007669"/>
    <property type="project" value="RHEA"/>
</dbReference>
<dbReference type="SUPFAM" id="SSF52540">
    <property type="entry name" value="P-loop containing nucleoside triphosphate hydrolases"/>
    <property type="match status" value="1"/>
</dbReference>
<feature type="binding site" evidence="9">
    <location>
        <position position="75"/>
    </location>
    <ligand>
        <name>ATP</name>
        <dbReference type="ChEBI" id="CHEBI:30616"/>
    </ligand>
</feature>
<dbReference type="GO" id="GO:0000400">
    <property type="term" value="F:four-way junction DNA binding"/>
    <property type="evidence" value="ECO:0007669"/>
    <property type="project" value="UniProtKB-UniRule"/>
</dbReference>
<feature type="binding site" evidence="9">
    <location>
        <position position="28"/>
    </location>
    <ligand>
        <name>ATP</name>
        <dbReference type="ChEBI" id="CHEBI:30616"/>
    </ligand>
</feature>
<dbReference type="InterPro" id="IPR041445">
    <property type="entry name" value="AAA_lid_4"/>
</dbReference>
<evidence type="ECO:0000256" key="7">
    <source>
        <dbReference type="ARBA" id="ARBA00023172"/>
    </source>
</evidence>
<feature type="region of interest" description="Head domain (RuvB-H)" evidence="9">
    <location>
        <begin position="263"/>
        <end position="336"/>
    </location>
</feature>
<feature type="binding site" evidence="9">
    <location>
        <position position="226"/>
    </location>
    <ligand>
        <name>ATP</name>
        <dbReference type="ChEBI" id="CHEBI:30616"/>
    </ligand>
</feature>
<dbReference type="HAMAP" id="MF_00016">
    <property type="entry name" value="DNA_HJ_migration_RuvB"/>
    <property type="match status" value="1"/>
</dbReference>
<dbReference type="GO" id="GO:0005524">
    <property type="term" value="F:ATP binding"/>
    <property type="evidence" value="ECO:0007669"/>
    <property type="project" value="UniProtKB-UniRule"/>
</dbReference>
<dbReference type="GO" id="GO:0009378">
    <property type="term" value="F:four-way junction helicase activity"/>
    <property type="evidence" value="ECO:0007669"/>
    <property type="project" value="InterPro"/>
</dbReference>
<feature type="binding site" evidence="9">
    <location>
        <position position="323"/>
    </location>
    <ligand>
        <name>DNA</name>
        <dbReference type="ChEBI" id="CHEBI:16991"/>
    </ligand>
</feature>
<dbReference type="AlphaFoldDB" id="I0ILF6"/>
<evidence type="ECO:0000256" key="6">
    <source>
        <dbReference type="ARBA" id="ARBA00023125"/>
    </source>
</evidence>
<proteinExistence type="inferred from homology"/>
<reference evidence="12" key="2">
    <citation type="submission" date="2012-03" db="EMBL/GenBank/DDBJ databases">
        <title>The complete genome sequence of the pioneer microbe on fresh volcanic deposit, Leptospirillum ferrooxidans strain C2-3.</title>
        <authorList>
            <person name="Fujimura R."/>
            <person name="Sato Y."/>
            <person name="Nishizawa T."/>
            <person name="Nanba K."/>
            <person name="Oshima K."/>
            <person name="Hattori M."/>
            <person name="Kamijo T."/>
            <person name="Ohta H."/>
        </authorList>
    </citation>
    <scope>NUCLEOTIDE SEQUENCE [LARGE SCALE GENOMIC DNA]</scope>
    <source>
        <strain evidence="12">C2-3</strain>
    </source>
</reference>
<dbReference type="InterPro" id="IPR027417">
    <property type="entry name" value="P-loop_NTPase"/>
</dbReference>
<evidence type="ECO:0000256" key="4">
    <source>
        <dbReference type="ARBA" id="ARBA00022801"/>
    </source>
</evidence>
<feature type="binding site" evidence="9">
    <location>
        <position position="74"/>
    </location>
    <ligand>
        <name>Mg(2+)</name>
        <dbReference type="ChEBI" id="CHEBI:18420"/>
    </ligand>
</feature>
<feature type="domain" description="AAA+ ATPase" evidence="10">
    <location>
        <begin position="59"/>
        <end position="190"/>
    </location>
</feature>
<accession>I0ILF6</accession>
<comment type="catalytic activity">
    <reaction evidence="9">
        <text>ATP + H2O = ADP + phosphate + H(+)</text>
        <dbReference type="Rhea" id="RHEA:13065"/>
        <dbReference type="ChEBI" id="CHEBI:15377"/>
        <dbReference type="ChEBI" id="CHEBI:15378"/>
        <dbReference type="ChEBI" id="CHEBI:30616"/>
        <dbReference type="ChEBI" id="CHEBI:43474"/>
        <dbReference type="ChEBI" id="CHEBI:456216"/>
    </reaction>
</comment>
<organism evidence="11 12">
    <name type="scientific">Leptospirillum ferrooxidans (strain C2-3)</name>
    <dbReference type="NCBI Taxonomy" id="1162668"/>
    <lineage>
        <taxon>Bacteria</taxon>
        <taxon>Pseudomonadati</taxon>
        <taxon>Nitrospirota</taxon>
        <taxon>Nitrospiria</taxon>
        <taxon>Nitrospirales</taxon>
        <taxon>Nitrospiraceae</taxon>
        <taxon>Leptospirillum</taxon>
    </lineage>
</organism>
<keyword evidence="1 9" id="KW-0963">Cytoplasm</keyword>
<dbReference type="PATRIC" id="fig|1162668.3.peg.448"/>
<dbReference type="GO" id="GO:0048476">
    <property type="term" value="C:Holliday junction resolvase complex"/>
    <property type="evidence" value="ECO:0007669"/>
    <property type="project" value="UniProtKB-UniRule"/>
</dbReference>
<dbReference type="EMBL" id="AP012342">
    <property type="protein sequence ID" value="BAM06105.1"/>
    <property type="molecule type" value="Genomic_DNA"/>
</dbReference>
<comment type="domain">
    <text evidence="9">Has 3 domains, the large (RuvB-L) and small ATPase (RuvB-S) domains and the C-terminal head (RuvB-H) domain. The head domain binds DNA, while the ATPase domains jointly bind ATP, ADP or are empty depending on the state of the subunit in the translocation cycle. During a single DNA translocation step the structure of each domain remains the same, but their relative positions change.</text>
</comment>
<dbReference type="Pfam" id="PF17864">
    <property type="entry name" value="AAA_lid_4"/>
    <property type="match status" value="1"/>
</dbReference>
<keyword evidence="2 9" id="KW-0547">Nucleotide-binding</keyword>
<sequence length="336" mass="37079">MDLTDPTPFPEEEIEENIAEENRESNQLRPRSFEDYVGQEDVTRSLHIAIEAAIIRGEALDHILFHGPPGLGKTTLSSLIAKAMGVPFQGTTGPALEKGGDLVGILTRMAPGTVLFIDEIHRLPRPVEEILYTAMEDFAIDVVFDKGSAARTFRHRLQTFTLVGATTRAGLLSAPLRDRFGIQRDMDFYTPAELARILERSAKILEIMMTPDAANEIGQRSRGTPRIANRLLKRVRDFAQVRGNGVITVSLAKEALQMEGIDTRGLNRVDRKFLETIRSVYEGGPVGIEAIAATLQMDPETLIDVVEPYLLKEGFLARTPSGRKLTPSGWEASEGS</sequence>
<evidence type="ECO:0000256" key="9">
    <source>
        <dbReference type="HAMAP-Rule" id="MF_00016"/>
    </source>
</evidence>
<dbReference type="PRINTS" id="PR00819">
    <property type="entry name" value="CBXCFQXSUPER"/>
</dbReference>
<dbReference type="STRING" id="1162668.LFE_0384"/>
<dbReference type="InterPro" id="IPR036390">
    <property type="entry name" value="WH_DNA-bd_sf"/>
</dbReference>
<evidence type="ECO:0000256" key="2">
    <source>
        <dbReference type="ARBA" id="ARBA00022741"/>
    </source>
</evidence>
<evidence type="ECO:0000256" key="1">
    <source>
        <dbReference type="ARBA" id="ARBA00022490"/>
    </source>
</evidence>
<dbReference type="GO" id="GO:0006281">
    <property type="term" value="P:DNA repair"/>
    <property type="evidence" value="ECO:0007669"/>
    <property type="project" value="UniProtKB-UniRule"/>
</dbReference>
<keyword evidence="6 9" id="KW-0238">DNA-binding</keyword>
<dbReference type="SMART" id="SM00382">
    <property type="entry name" value="AAA"/>
    <property type="match status" value="1"/>
</dbReference>
<dbReference type="HOGENOM" id="CLU_055599_1_0_0"/>
<comment type="subcellular location">
    <subcellularLocation>
        <location evidence="9">Cytoplasm</location>
    </subcellularLocation>
</comment>
<keyword evidence="5 9" id="KW-0067">ATP-binding</keyword>
<dbReference type="InterPro" id="IPR004605">
    <property type="entry name" value="DNA_helicase_Holl-junc_RuvB"/>
</dbReference>
<dbReference type="InterPro" id="IPR036388">
    <property type="entry name" value="WH-like_DNA-bd_sf"/>
</dbReference>
<dbReference type="InterPro" id="IPR008824">
    <property type="entry name" value="RuvB-like_N"/>
</dbReference>
<dbReference type="Pfam" id="PF05491">
    <property type="entry name" value="WHD_RuvB"/>
    <property type="match status" value="1"/>
</dbReference>
<dbReference type="OrthoDB" id="9804478at2"/>
<dbReference type="GO" id="GO:0006310">
    <property type="term" value="P:DNA recombination"/>
    <property type="evidence" value="ECO:0007669"/>
    <property type="project" value="UniProtKB-UniRule"/>
</dbReference>
<evidence type="ECO:0000259" key="10">
    <source>
        <dbReference type="SMART" id="SM00382"/>
    </source>
</evidence>
<dbReference type="InterPro" id="IPR000641">
    <property type="entry name" value="CbxX/CfxQ"/>
</dbReference>
<feature type="binding site" evidence="9">
    <location>
        <position position="318"/>
    </location>
    <ligand>
        <name>DNA</name>
        <dbReference type="ChEBI" id="CHEBI:16991"/>
    </ligand>
</feature>
<dbReference type="NCBIfam" id="TIGR00635">
    <property type="entry name" value="ruvB"/>
    <property type="match status" value="1"/>
</dbReference>
<dbReference type="InterPro" id="IPR003593">
    <property type="entry name" value="AAA+_ATPase"/>
</dbReference>
<evidence type="ECO:0000256" key="3">
    <source>
        <dbReference type="ARBA" id="ARBA00022763"/>
    </source>
</evidence>
<dbReference type="Proteomes" id="UP000007382">
    <property type="component" value="Chromosome"/>
</dbReference>
<dbReference type="Gene3D" id="1.10.8.60">
    <property type="match status" value="1"/>
</dbReference>
<gene>
    <name evidence="9 11" type="primary">ruvB</name>
    <name evidence="11" type="ordered locus">LFE_0384</name>
</gene>
<comment type="caution">
    <text evidence="9">Lacks conserved residue(s) required for the propagation of feature annotation.</text>
</comment>
<dbReference type="PANTHER" id="PTHR42848:SF1">
    <property type="entry name" value="HOLLIDAY JUNCTION BRANCH MIGRATION COMPLEX SUBUNIT RUVB"/>
    <property type="match status" value="1"/>
</dbReference>
<dbReference type="RefSeq" id="WP_014448598.1">
    <property type="nucleotide sequence ID" value="NC_017094.1"/>
</dbReference>
<feature type="binding site" evidence="9">
    <location>
        <position position="73"/>
    </location>
    <ligand>
        <name>ATP</name>
        <dbReference type="ChEBI" id="CHEBI:30616"/>
    </ligand>
</feature>
<keyword evidence="11" id="KW-0347">Helicase</keyword>
<keyword evidence="3 9" id="KW-0227">DNA damage</keyword>
<evidence type="ECO:0000256" key="8">
    <source>
        <dbReference type="ARBA" id="ARBA00023204"/>
    </source>
</evidence>
<keyword evidence="7 9" id="KW-0233">DNA recombination</keyword>